<name>A0A146KY91_LYGHE</name>
<dbReference type="AlphaFoldDB" id="A0A146KY91"/>
<dbReference type="InterPro" id="IPR036047">
    <property type="entry name" value="F-box-like_dom_sf"/>
</dbReference>
<dbReference type="Pfam" id="PF12937">
    <property type="entry name" value="F-box-like"/>
    <property type="match status" value="1"/>
</dbReference>
<dbReference type="SMART" id="SM00256">
    <property type="entry name" value="FBOX"/>
    <property type="match status" value="1"/>
</dbReference>
<organism evidence="2">
    <name type="scientific">Lygus hesperus</name>
    <name type="common">Western plant bug</name>
    <dbReference type="NCBI Taxonomy" id="30085"/>
    <lineage>
        <taxon>Eukaryota</taxon>
        <taxon>Metazoa</taxon>
        <taxon>Ecdysozoa</taxon>
        <taxon>Arthropoda</taxon>
        <taxon>Hexapoda</taxon>
        <taxon>Insecta</taxon>
        <taxon>Pterygota</taxon>
        <taxon>Neoptera</taxon>
        <taxon>Paraneoptera</taxon>
        <taxon>Hemiptera</taxon>
        <taxon>Heteroptera</taxon>
        <taxon>Panheteroptera</taxon>
        <taxon>Cimicomorpha</taxon>
        <taxon>Miridae</taxon>
        <taxon>Mirini</taxon>
        <taxon>Lygus</taxon>
    </lineage>
</organism>
<reference evidence="2" key="1">
    <citation type="journal article" date="2016" name="Gigascience">
        <title>De novo construction of an expanded transcriptome assembly for the western tarnished plant bug, Lygus hesperus.</title>
        <authorList>
            <person name="Tassone E.E."/>
            <person name="Geib S.M."/>
            <person name="Hall B."/>
            <person name="Fabrick J.A."/>
            <person name="Brent C.S."/>
            <person name="Hull J.J."/>
        </authorList>
    </citation>
    <scope>NUCLEOTIDE SEQUENCE</scope>
</reference>
<accession>A0A146KY91</accession>
<proteinExistence type="predicted"/>
<evidence type="ECO:0000313" key="2">
    <source>
        <dbReference type="EMBL" id="JAP99996.1"/>
    </source>
</evidence>
<gene>
    <name evidence="2" type="ORF">g.75818</name>
</gene>
<dbReference type="SUPFAM" id="SSF81383">
    <property type="entry name" value="F-box domain"/>
    <property type="match status" value="1"/>
</dbReference>
<dbReference type="PROSITE" id="PS50181">
    <property type="entry name" value="FBOX"/>
    <property type="match status" value="1"/>
</dbReference>
<dbReference type="InterPro" id="IPR001810">
    <property type="entry name" value="F-box_dom"/>
</dbReference>
<feature type="domain" description="F-box" evidence="1">
    <location>
        <begin position="1"/>
        <end position="44"/>
    </location>
</feature>
<dbReference type="Gene3D" id="1.20.1280.50">
    <property type="match status" value="1"/>
</dbReference>
<dbReference type="EMBL" id="GDHC01018632">
    <property type="protein sequence ID" value="JAP99996.1"/>
    <property type="molecule type" value="Transcribed_RNA"/>
</dbReference>
<feature type="non-terminal residue" evidence="2">
    <location>
        <position position="500"/>
    </location>
</feature>
<evidence type="ECO:0000259" key="1">
    <source>
        <dbReference type="PROSITE" id="PS50181"/>
    </source>
</evidence>
<protein>
    <recommendedName>
        <fullName evidence="1">F-box domain-containing protein</fullName>
    </recommendedName>
</protein>
<sequence length="500" mass="57558">MEFLPPELVGRIFSFLDMRDLCAVRAVCRTWWEIANHDRFWRPLVTERGISERLLSGTNDNSHAILKNCKWANICFSYYQRVLTNWVQQRCKITRAPDSTDTTEIHLPYMVRVFEPPDHHFVEILELKGGDFVPLDKIRLPSDPMNDVSYDLTMNKNNVFVVYEWNKSIIFKLVDGSFRFDRALFFTDTGKFISCSKESDVDACIRLYSSMEQIFPVAVTEEIIWMYLLYPTFVVKGIYAYNYVKSEWVRALHPSSISPFPTLSTSDKYISWFFDRKFIVYSLKGAKLFRQGVEEIVKVEWTDSGCGFISLKDGYRRASYVDLHNLKFISLQVENSIAIALHGIERLAYCLCKLGKLAAIACVSTLTGQLMWRSIISRSKEDLVPPLDVKSAPKMCVIHGKHIVIHDINVFSQNIFTNYAISLYSASDGQLEWCHQFAPLSSNVMVNHLSDHFIMIVSEDDEDDVNGQRLTLAQQMMNELTENEEKSLALARAIVEAWAA</sequence>